<feature type="domain" description="WYL" evidence="1">
    <location>
        <begin position="140"/>
        <end position="212"/>
    </location>
</feature>
<reference evidence="3 4" key="1">
    <citation type="submission" date="2016-10" db="EMBL/GenBank/DDBJ databases">
        <authorList>
            <person name="de Groot N.N."/>
        </authorList>
    </citation>
    <scope>NUCLEOTIDE SEQUENCE [LARGE SCALE GENOMIC DNA]</scope>
    <source>
        <strain evidence="3 4">DSM 9236</strain>
    </source>
</reference>
<evidence type="ECO:0000313" key="4">
    <source>
        <dbReference type="Proteomes" id="UP000198896"/>
    </source>
</evidence>
<dbReference type="InterPro" id="IPR057727">
    <property type="entry name" value="WCX_dom"/>
</dbReference>
<keyword evidence="3" id="KW-0238">DNA-binding</keyword>
<feature type="domain" description="WCX" evidence="2">
    <location>
        <begin position="291"/>
        <end position="323"/>
    </location>
</feature>
<proteinExistence type="predicted"/>
<organism evidence="3 4">
    <name type="scientific">Succiniclasticum ruminis DSM 9236</name>
    <dbReference type="NCBI Taxonomy" id="1123323"/>
    <lineage>
        <taxon>Bacteria</taxon>
        <taxon>Bacillati</taxon>
        <taxon>Bacillota</taxon>
        <taxon>Negativicutes</taxon>
        <taxon>Acidaminococcales</taxon>
        <taxon>Acidaminococcaceae</taxon>
        <taxon>Succiniclasticum</taxon>
    </lineage>
</organism>
<dbReference type="PROSITE" id="PS52050">
    <property type="entry name" value="WYL"/>
    <property type="match status" value="1"/>
</dbReference>
<dbReference type="Pfam" id="PF25583">
    <property type="entry name" value="WCX"/>
    <property type="match status" value="1"/>
</dbReference>
<sequence length="329" mass="38552">MFATGNKKMLNMLILDILEQYSDEDHHLTQQEIILHLRAQFGMECDRRSVKNNIDSLKELGFDIVTNNKGAFLAGRKFDNAELRLLIDSVLFNKGISQKRARELIDKLKEFGGRHFSAKVKHVCNLPELQHTDNKQTMYALDALNDAIDKKKKVSFVYNTYGTDFQMHPKRKELYIVNPYQIVANNGRYYLIGNYEKYDNVAHFRIDRMTNVCMLDERRKPVSQVTDFKNGFSLPKHMAEHIYMFSGKTVSVRMVAKKHLMDELVDWFGKDFKIRKELEDEMLVDVKCNKSAMKFWALQYGPYVEVIEPVELREEIKESVKGMHEKYNA</sequence>
<dbReference type="OrthoDB" id="9772503at2"/>
<gene>
    <name evidence="3" type="ORF">SAMN05216245_101395</name>
</gene>
<name>A0A1I1XSA2_9FIRM</name>
<accession>A0A1I1XSA2</accession>
<evidence type="ECO:0000259" key="1">
    <source>
        <dbReference type="Pfam" id="PF13280"/>
    </source>
</evidence>
<evidence type="ECO:0000259" key="2">
    <source>
        <dbReference type="Pfam" id="PF25583"/>
    </source>
</evidence>
<dbReference type="EMBL" id="FONL01000001">
    <property type="protein sequence ID" value="SFE10121.1"/>
    <property type="molecule type" value="Genomic_DNA"/>
</dbReference>
<dbReference type="InterPro" id="IPR051534">
    <property type="entry name" value="CBASS_pafABC_assoc_protein"/>
</dbReference>
<dbReference type="Proteomes" id="UP000198896">
    <property type="component" value="Unassembled WGS sequence"/>
</dbReference>
<dbReference type="AlphaFoldDB" id="A0A1I1XSA2"/>
<keyword evidence="4" id="KW-1185">Reference proteome</keyword>
<dbReference type="Pfam" id="PF13280">
    <property type="entry name" value="WYL"/>
    <property type="match status" value="1"/>
</dbReference>
<dbReference type="GO" id="GO:0003677">
    <property type="term" value="F:DNA binding"/>
    <property type="evidence" value="ECO:0007669"/>
    <property type="project" value="UniProtKB-KW"/>
</dbReference>
<evidence type="ECO:0000313" key="3">
    <source>
        <dbReference type="EMBL" id="SFE10121.1"/>
    </source>
</evidence>
<dbReference type="PANTHER" id="PTHR34580">
    <property type="match status" value="1"/>
</dbReference>
<dbReference type="STRING" id="1123323.SAMN05216245_101395"/>
<protein>
    <submittedName>
        <fullName evidence="3">Predicted DNA-binding transcriptional regulator YafY, contains an HTH and WYL domains</fullName>
    </submittedName>
</protein>
<dbReference type="PANTHER" id="PTHR34580:SF1">
    <property type="entry name" value="PROTEIN PAFC"/>
    <property type="match status" value="1"/>
</dbReference>
<dbReference type="InterPro" id="IPR026881">
    <property type="entry name" value="WYL_dom"/>
</dbReference>